<feature type="compositionally biased region" description="Low complexity" evidence="1">
    <location>
        <begin position="27"/>
        <end position="52"/>
    </location>
</feature>
<comment type="caution">
    <text evidence="2">The sequence shown here is derived from an EMBL/GenBank/DDBJ whole genome shotgun (WGS) entry which is preliminary data.</text>
</comment>
<keyword evidence="3" id="KW-1185">Reference proteome</keyword>
<evidence type="ECO:0000256" key="1">
    <source>
        <dbReference type="SAM" id="MobiDB-lite"/>
    </source>
</evidence>
<evidence type="ECO:0000313" key="2">
    <source>
        <dbReference type="EMBL" id="KAH7366860.1"/>
    </source>
</evidence>
<dbReference type="EMBL" id="JAGPXD010000002">
    <property type="protein sequence ID" value="KAH7366860.1"/>
    <property type="molecule type" value="Genomic_DNA"/>
</dbReference>
<evidence type="ECO:0000313" key="3">
    <source>
        <dbReference type="Proteomes" id="UP000813385"/>
    </source>
</evidence>
<dbReference type="OrthoDB" id="5325862at2759"/>
<gene>
    <name evidence="2" type="ORF">B0T11DRAFT_274284</name>
</gene>
<dbReference type="Proteomes" id="UP000813385">
    <property type="component" value="Unassembled WGS sequence"/>
</dbReference>
<accession>A0A8K0TFZ8</accession>
<organism evidence="2 3">
    <name type="scientific">Plectosphaerella cucumerina</name>
    <dbReference type="NCBI Taxonomy" id="40658"/>
    <lineage>
        <taxon>Eukaryota</taxon>
        <taxon>Fungi</taxon>
        <taxon>Dikarya</taxon>
        <taxon>Ascomycota</taxon>
        <taxon>Pezizomycotina</taxon>
        <taxon>Sordariomycetes</taxon>
        <taxon>Hypocreomycetidae</taxon>
        <taxon>Glomerellales</taxon>
        <taxon>Plectosphaerellaceae</taxon>
        <taxon>Plectosphaerella</taxon>
    </lineage>
</organism>
<feature type="region of interest" description="Disordered" evidence="1">
    <location>
        <begin position="1"/>
        <end position="65"/>
    </location>
</feature>
<proteinExistence type="predicted"/>
<name>A0A8K0TFZ8_9PEZI</name>
<feature type="compositionally biased region" description="Polar residues" evidence="1">
    <location>
        <begin position="1"/>
        <end position="10"/>
    </location>
</feature>
<protein>
    <submittedName>
        <fullName evidence="2">Uncharacterized protein</fullName>
    </submittedName>
</protein>
<dbReference type="AlphaFoldDB" id="A0A8K0TFZ8"/>
<reference evidence="2" key="1">
    <citation type="journal article" date="2021" name="Nat. Commun.">
        <title>Genetic determinants of endophytism in the Arabidopsis root mycobiome.</title>
        <authorList>
            <person name="Mesny F."/>
            <person name="Miyauchi S."/>
            <person name="Thiergart T."/>
            <person name="Pickel B."/>
            <person name="Atanasova L."/>
            <person name="Karlsson M."/>
            <person name="Huettel B."/>
            <person name="Barry K.W."/>
            <person name="Haridas S."/>
            <person name="Chen C."/>
            <person name="Bauer D."/>
            <person name="Andreopoulos W."/>
            <person name="Pangilinan J."/>
            <person name="LaButti K."/>
            <person name="Riley R."/>
            <person name="Lipzen A."/>
            <person name="Clum A."/>
            <person name="Drula E."/>
            <person name="Henrissat B."/>
            <person name="Kohler A."/>
            <person name="Grigoriev I.V."/>
            <person name="Martin F.M."/>
            <person name="Hacquard S."/>
        </authorList>
    </citation>
    <scope>NUCLEOTIDE SEQUENCE</scope>
    <source>
        <strain evidence="2">MPI-CAGE-AT-0016</strain>
    </source>
</reference>
<sequence>MTTTMTSSTHLEAPQILKNGMPPPPAYTASSSSSPPSPRPLSRTSSRTSSLPGYDDSTAVADPGLSSSEASFRATAAFQIQTPGKRWFSLPAAPIPPDPIPIYSVPVSGSASPILDTPALVVPTYVSLRRTRRSGNCVLIHGASFPEASSSSAPETDIPILATTQYRFGHGKPPSMRIYADGSGPSPSDAFDAMYAARRSGCGSKPADEARDLDAAGAGDAPSFELQPTADHKMSFTSDICPVSIRSRAVRFSTPLGAFQWRYSTRPERKAMGAHSLLVLERLVKIAEAYPSSSSSADASTLRVPVGFFVRSDETRSPGTSRSTAGNGGRLLLDLRAWDPKEYVVPVFGNTDENAGVVDEKRQLMAADEASAEAMATVERIAITTCLCMLKKEVDRRRLYQAIIMSGAAGGS</sequence>